<dbReference type="OMA" id="TLWVAYG"/>
<reference evidence="4" key="1">
    <citation type="submission" date="2017-12" db="EMBL/GenBank/DDBJ databases">
        <title>Phylogenetic diversity of female urinary microbiome.</title>
        <authorList>
            <person name="Thomas-White K."/>
            <person name="Wolfe A.J."/>
        </authorList>
    </citation>
    <scope>NUCLEOTIDE SEQUENCE [LARGE SCALE GENOMIC DNA]</scope>
    <source>
        <strain evidence="4">UMB0138</strain>
    </source>
</reference>
<sequence length="88" mass="9535">MNQVKFMENVGKVATVTAVAMYVSYFPQIMHNLAHPGTGDWIQPLVAAINCTLWVAYGLFKEHRDIPVALANAPGIFFGLAAAITAVM</sequence>
<dbReference type="InterPro" id="IPR004316">
    <property type="entry name" value="SWEET_rpt"/>
</dbReference>
<gene>
    <name evidence="3" type="ORF">CYJ21_006235</name>
    <name evidence="2" type="ORF">KHZ90_00020</name>
</gene>
<dbReference type="Pfam" id="PF03083">
    <property type="entry name" value="MtN3_slv"/>
    <property type="match status" value="1"/>
</dbReference>
<evidence type="ECO:0000313" key="2">
    <source>
        <dbReference type="EMBL" id="MBS4892148.1"/>
    </source>
</evidence>
<dbReference type="Proteomes" id="UP000778864">
    <property type="component" value="Unassembled WGS sequence"/>
</dbReference>
<organism evidence="2 5">
    <name type="scientific">Veillonella parvula</name>
    <name type="common">Staphylococcus parvulus</name>
    <dbReference type="NCBI Taxonomy" id="29466"/>
    <lineage>
        <taxon>Bacteria</taxon>
        <taxon>Bacillati</taxon>
        <taxon>Bacillota</taxon>
        <taxon>Negativicutes</taxon>
        <taxon>Veillonellales</taxon>
        <taxon>Veillonellaceae</taxon>
        <taxon>Veillonella</taxon>
    </lineage>
</organism>
<evidence type="ECO:0000313" key="5">
    <source>
        <dbReference type="Proteomes" id="UP000778864"/>
    </source>
</evidence>
<comment type="caution">
    <text evidence="2">The sequence shown here is derived from an EMBL/GenBank/DDBJ whole genome shotgun (WGS) entry which is preliminary data.</text>
</comment>
<evidence type="ECO:0000313" key="4">
    <source>
        <dbReference type="Proteomes" id="UP000234197"/>
    </source>
</evidence>
<name>A0A2I1TFQ3_VEIPA</name>
<reference evidence="3" key="2">
    <citation type="submission" date="2017-12" db="EMBL/GenBank/DDBJ databases">
        <authorList>
            <person name="Thomas-White K."/>
            <person name="Wolfe A.J."/>
        </authorList>
    </citation>
    <scope>NUCLEOTIDE SEQUENCE</scope>
    <source>
        <strain evidence="3">UMB0138</strain>
    </source>
</reference>
<dbReference type="RefSeq" id="WP_004698672.1">
    <property type="nucleotide sequence ID" value="NZ_CABFMP010000005.1"/>
</dbReference>
<keyword evidence="1" id="KW-0472">Membrane</keyword>
<dbReference type="Proteomes" id="UP000234197">
    <property type="component" value="Unassembled WGS sequence"/>
</dbReference>
<feature type="transmembrane region" description="Helical" evidence="1">
    <location>
        <begin position="12"/>
        <end position="29"/>
    </location>
</feature>
<protein>
    <submittedName>
        <fullName evidence="2">ABC transporter permease</fullName>
    </submittedName>
    <submittedName>
        <fullName evidence="3">SemiSWEET family transporter</fullName>
    </submittedName>
</protein>
<keyword evidence="1" id="KW-0812">Transmembrane</keyword>
<accession>A0A2I1TFQ3</accession>
<keyword evidence="1" id="KW-1133">Transmembrane helix</keyword>
<keyword evidence="4" id="KW-1185">Reference proteome</keyword>
<dbReference type="AlphaFoldDB" id="A0A2I1TFQ3"/>
<dbReference type="EMBL" id="JAGZMU010000001">
    <property type="protein sequence ID" value="MBS4892148.1"/>
    <property type="molecule type" value="Genomic_DNA"/>
</dbReference>
<proteinExistence type="predicted"/>
<dbReference type="GeneID" id="69653849"/>
<dbReference type="Gene3D" id="1.20.1280.290">
    <property type="match status" value="1"/>
</dbReference>
<evidence type="ECO:0000256" key="1">
    <source>
        <dbReference type="SAM" id="Phobius"/>
    </source>
</evidence>
<dbReference type="EMBL" id="PKMC02000007">
    <property type="protein sequence ID" value="MEO9178545.1"/>
    <property type="molecule type" value="Genomic_DNA"/>
</dbReference>
<feature type="transmembrane region" description="Helical" evidence="1">
    <location>
        <begin position="41"/>
        <end position="60"/>
    </location>
</feature>
<evidence type="ECO:0000313" key="3">
    <source>
        <dbReference type="EMBL" id="MEO9178545.1"/>
    </source>
</evidence>
<reference evidence="2" key="3">
    <citation type="submission" date="2021-02" db="EMBL/GenBank/DDBJ databases">
        <title>Infant gut strain persistence is associated with maternal origin, phylogeny, and functional potential including surface adhesion and iron acquisition.</title>
        <authorList>
            <person name="Lou Y.C."/>
        </authorList>
    </citation>
    <scope>NUCLEOTIDE SEQUENCE</scope>
    <source>
        <strain evidence="2">L3_108_031G1_dasL3_108_031G1_concoct_20</strain>
    </source>
</reference>
<dbReference type="GO" id="GO:0016020">
    <property type="term" value="C:membrane"/>
    <property type="evidence" value="ECO:0007669"/>
    <property type="project" value="InterPro"/>
</dbReference>
<reference evidence="3 4" key="4">
    <citation type="submission" date="2024-04" db="EMBL/GenBank/DDBJ databases">
        <title>Na.</title>
        <authorList>
            <person name="Choi B."/>
        </authorList>
    </citation>
    <scope>NUCLEOTIDE SEQUENCE [LARGE SCALE GENOMIC DNA]</scope>
    <source>
        <strain evidence="3 4">UMB0138</strain>
    </source>
</reference>
<feature type="transmembrane region" description="Helical" evidence="1">
    <location>
        <begin position="67"/>
        <end position="87"/>
    </location>
</feature>